<evidence type="ECO:0000313" key="1">
    <source>
        <dbReference type="EMBL" id="KAJ2810999.1"/>
    </source>
</evidence>
<evidence type="ECO:0000313" key="2">
    <source>
        <dbReference type="Proteomes" id="UP001140096"/>
    </source>
</evidence>
<comment type="caution">
    <text evidence="1">The sequence shown here is derived from an EMBL/GenBank/DDBJ whole genome shotgun (WGS) entry which is preliminary data.</text>
</comment>
<dbReference type="Proteomes" id="UP001140096">
    <property type="component" value="Unassembled WGS sequence"/>
</dbReference>
<gene>
    <name evidence="1" type="ORF">H4S07_002337</name>
</gene>
<dbReference type="EMBL" id="JANBUP010000558">
    <property type="protein sequence ID" value="KAJ2810999.1"/>
    <property type="molecule type" value="Genomic_DNA"/>
</dbReference>
<name>A0ACC1LL85_9FUNG</name>
<reference evidence="1" key="1">
    <citation type="submission" date="2022-07" db="EMBL/GenBank/DDBJ databases">
        <title>Phylogenomic reconstructions and comparative analyses of Kickxellomycotina fungi.</title>
        <authorList>
            <person name="Reynolds N.K."/>
            <person name="Stajich J.E."/>
            <person name="Barry K."/>
            <person name="Grigoriev I.V."/>
            <person name="Crous P."/>
            <person name="Smith M.E."/>
        </authorList>
    </citation>
    <scope>NUCLEOTIDE SEQUENCE</scope>
    <source>
        <strain evidence="1">CBS 102833</strain>
    </source>
</reference>
<organism evidence="1 2">
    <name type="scientific">Coemansia furcata</name>
    <dbReference type="NCBI Taxonomy" id="417177"/>
    <lineage>
        <taxon>Eukaryota</taxon>
        <taxon>Fungi</taxon>
        <taxon>Fungi incertae sedis</taxon>
        <taxon>Zoopagomycota</taxon>
        <taxon>Kickxellomycotina</taxon>
        <taxon>Kickxellomycetes</taxon>
        <taxon>Kickxellales</taxon>
        <taxon>Kickxellaceae</taxon>
        <taxon>Coemansia</taxon>
    </lineage>
</organism>
<keyword evidence="2" id="KW-1185">Reference proteome</keyword>
<accession>A0ACC1LL85</accession>
<protein>
    <submittedName>
        <fullName evidence="1">Uncharacterized protein</fullName>
    </submittedName>
</protein>
<sequence length="574" mass="63603">MIPDEKKPVPWGLPPLRAEVQKRRQAEAESSPIYSDENSTDIAVIARKYAMLNMENDYQPTDSKGYTLLQTKRKPDFISLPKRMVVFLAGMALMAGAVLYIRCIMYDPRVIDPSTFSATTLGTNPDTLETVDKLLRAGFDQSNTVAWDRLAEMTDMYGHRMTGSNAYDRSAEWVVKTANSQDTSLIAYTEPVWVNQWTRGSESLRLYAHTRDTGFIKLPLMGLGNSVATPRDGIEANVIPVHSFNELRELGNASIAGNIVLYNFHYSTYDAVVQFRSRGAIEAAKYGALAVLIRSVTPDSEFHSIHTGTSTRATIPAAAISPADANMIERMHKRAQTSDHLPPRVKLVMNARLTENAKQSANVIIDLKGSTAPEEIVLLSGHFDSWDVGVGAMDDGAGAFLAWEAARLIALSGRPPRRTIRVVMWNNEETLQRGAKAYYNQHEHEIKQHKFAIESDIGVFEPWGLTVAADPKMVNNLRNYGVDLIKILGAGNVTSPEVEGPGTDIAMLCHQGVPCAGFLSVNPENGAVPGEPHWEDHYFRYHHTNNDRMEAIDKHQLRRSAAALAAWAYLIADL</sequence>
<proteinExistence type="predicted"/>